<protein>
    <submittedName>
        <fullName evidence="2">Uncharacterized protein</fullName>
    </submittedName>
</protein>
<dbReference type="Proteomes" id="UP000617340">
    <property type="component" value="Unassembled WGS sequence"/>
</dbReference>
<dbReference type="EMBL" id="JACSDZ010000010">
    <property type="protein sequence ID" value="KAF7393863.1"/>
    <property type="molecule type" value="Genomic_DNA"/>
</dbReference>
<organism evidence="2 3">
    <name type="scientific">Vespula germanica</name>
    <name type="common">German yellow jacket</name>
    <name type="synonym">Paravespula germanica</name>
    <dbReference type="NCBI Taxonomy" id="30212"/>
    <lineage>
        <taxon>Eukaryota</taxon>
        <taxon>Metazoa</taxon>
        <taxon>Ecdysozoa</taxon>
        <taxon>Arthropoda</taxon>
        <taxon>Hexapoda</taxon>
        <taxon>Insecta</taxon>
        <taxon>Pterygota</taxon>
        <taxon>Neoptera</taxon>
        <taxon>Endopterygota</taxon>
        <taxon>Hymenoptera</taxon>
        <taxon>Apocrita</taxon>
        <taxon>Aculeata</taxon>
        <taxon>Vespoidea</taxon>
        <taxon>Vespidae</taxon>
        <taxon>Vespinae</taxon>
        <taxon>Vespula</taxon>
    </lineage>
</organism>
<gene>
    <name evidence="2" type="ORF">HZH68_010682</name>
</gene>
<dbReference type="AlphaFoldDB" id="A0A834JSB6"/>
<evidence type="ECO:0000313" key="3">
    <source>
        <dbReference type="Proteomes" id="UP000617340"/>
    </source>
</evidence>
<sequence length="129" mass="14423">MYIFASSLFGGSGQHRGPVYLFVNSGPEPTGSPAAERERRSMPPKIGTGEGGTRSCEENARRFTDKSLSFERRIGYFENRIASHSSVVLRSQSTREQMIQERKAPAPSSVRDSVYMNAFRNRSLFESVP</sequence>
<keyword evidence="3" id="KW-1185">Reference proteome</keyword>
<evidence type="ECO:0000256" key="1">
    <source>
        <dbReference type="SAM" id="MobiDB-lite"/>
    </source>
</evidence>
<accession>A0A834JSB6</accession>
<comment type="caution">
    <text evidence="2">The sequence shown here is derived from an EMBL/GenBank/DDBJ whole genome shotgun (WGS) entry which is preliminary data.</text>
</comment>
<reference evidence="2" key="1">
    <citation type="journal article" date="2020" name="G3 (Bethesda)">
        <title>High-Quality Assemblies for Three Invasive Social Wasps from the &lt;i&gt;Vespula&lt;/i&gt; Genus.</title>
        <authorList>
            <person name="Harrop T.W.R."/>
            <person name="Guhlin J."/>
            <person name="McLaughlin G.M."/>
            <person name="Permina E."/>
            <person name="Stockwell P."/>
            <person name="Gilligan J."/>
            <person name="Le Lec M.F."/>
            <person name="Gruber M.A.M."/>
            <person name="Quinn O."/>
            <person name="Lovegrove M."/>
            <person name="Duncan E.J."/>
            <person name="Remnant E.J."/>
            <person name="Van Eeckhoven J."/>
            <person name="Graham B."/>
            <person name="Knapp R.A."/>
            <person name="Langford K.W."/>
            <person name="Kronenberg Z."/>
            <person name="Press M.O."/>
            <person name="Eacker S.M."/>
            <person name="Wilson-Rankin E.E."/>
            <person name="Purcell J."/>
            <person name="Lester P.J."/>
            <person name="Dearden P.K."/>
        </authorList>
    </citation>
    <scope>NUCLEOTIDE SEQUENCE</scope>
    <source>
        <strain evidence="2">Linc-1</strain>
    </source>
</reference>
<name>A0A834JSB6_VESGE</name>
<feature type="region of interest" description="Disordered" evidence="1">
    <location>
        <begin position="23"/>
        <end position="60"/>
    </location>
</feature>
<evidence type="ECO:0000313" key="2">
    <source>
        <dbReference type="EMBL" id="KAF7393863.1"/>
    </source>
</evidence>
<proteinExistence type="predicted"/>